<dbReference type="GO" id="GO:0005524">
    <property type="term" value="F:ATP binding"/>
    <property type="evidence" value="ECO:0007669"/>
    <property type="project" value="UniProtKB-KW"/>
</dbReference>
<organism evidence="2 3">
    <name type="scientific">Segatella copri</name>
    <dbReference type="NCBI Taxonomy" id="165179"/>
    <lineage>
        <taxon>Bacteria</taxon>
        <taxon>Pseudomonadati</taxon>
        <taxon>Bacteroidota</taxon>
        <taxon>Bacteroidia</taxon>
        <taxon>Bacteroidales</taxon>
        <taxon>Prevotellaceae</taxon>
        <taxon>Segatella</taxon>
    </lineage>
</organism>
<dbReference type="AlphaFoldDB" id="A0AAW4YKE3"/>
<evidence type="ECO:0000259" key="1">
    <source>
        <dbReference type="Pfam" id="PF09820"/>
    </source>
</evidence>
<evidence type="ECO:0000313" key="3">
    <source>
        <dbReference type="Proteomes" id="UP001200307"/>
    </source>
</evidence>
<dbReference type="PANTHER" id="PTHR34825:SF2">
    <property type="entry name" value="AAA-ATPASE-LIKE DOMAIN-CONTAINING PROTEIN"/>
    <property type="match status" value="1"/>
</dbReference>
<dbReference type="Proteomes" id="UP001200307">
    <property type="component" value="Unassembled WGS sequence"/>
</dbReference>
<dbReference type="InterPro" id="IPR027417">
    <property type="entry name" value="P-loop_NTPase"/>
</dbReference>
<gene>
    <name evidence="2" type="ORF">LYY06_07440</name>
</gene>
<dbReference type="PANTHER" id="PTHR34825">
    <property type="entry name" value="CONSERVED PROTEIN, WITH A WEAK D-GALACTARATE DEHYDRATASE/ALTRONATE HYDROLASE DOMAIN"/>
    <property type="match status" value="1"/>
</dbReference>
<proteinExistence type="predicted"/>
<accession>A0AAW4YKE3</accession>
<name>A0AAW4YKE3_9BACT</name>
<dbReference type="InterPro" id="IPR012547">
    <property type="entry name" value="PDDEXK_9"/>
</dbReference>
<dbReference type="InterPro" id="IPR018631">
    <property type="entry name" value="AAA-ATPase-like_dom"/>
</dbReference>
<comment type="caution">
    <text evidence="2">The sequence shown here is derived from an EMBL/GenBank/DDBJ whole genome shotgun (WGS) entry which is preliminary data.</text>
</comment>
<dbReference type="Pfam" id="PF09820">
    <property type="entry name" value="AAA-ATPase_like"/>
    <property type="match status" value="1"/>
</dbReference>
<protein>
    <submittedName>
        <fullName evidence="2">ATP-binding protein</fullName>
    </submittedName>
</protein>
<dbReference type="RefSeq" id="WP_233339133.1">
    <property type="nucleotide sequence ID" value="NZ_JAJTVO010000011.1"/>
</dbReference>
<keyword evidence="2" id="KW-0067">ATP-binding</keyword>
<evidence type="ECO:0000313" key="2">
    <source>
        <dbReference type="EMBL" id="MCE4122099.1"/>
    </source>
</evidence>
<keyword evidence="2" id="KW-0547">Nucleotide-binding</keyword>
<feature type="domain" description="AAA-ATPase-like" evidence="1">
    <location>
        <begin position="16"/>
        <end position="236"/>
    </location>
</feature>
<dbReference type="SUPFAM" id="SSF52540">
    <property type="entry name" value="P-loop containing nucleoside triphosphate hydrolases"/>
    <property type="match status" value="1"/>
</dbReference>
<dbReference type="Pfam" id="PF08011">
    <property type="entry name" value="PDDEXK_9"/>
    <property type="match status" value="1"/>
</dbReference>
<reference evidence="2" key="1">
    <citation type="submission" date="2021-12" db="EMBL/GenBank/DDBJ databases">
        <authorList>
            <person name="Lv X."/>
        </authorList>
    </citation>
    <scope>NUCLEOTIDE SEQUENCE</scope>
    <source>
        <strain evidence="2">HF2106</strain>
    </source>
</reference>
<dbReference type="EMBL" id="JAJTVO010000011">
    <property type="protein sequence ID" value="MCE4122099.1"/>
    <property type="molecule type" value="Genomic_DNA"/>
</dbReference>
<sequence length="590" mass="69051">MVVKERRKRIYRKRIPYGMQNFEDVIKDDCYYVDKTPFIEDIEEANKYFFYIRPRRFGKTLTLSMLENYYDVNKKDAFEDIFGKLYIGQNPTPERNQYLVLHLNFAQIVGGLDDYQQGMDNYCSIRFNLFVDLYSHLLPEGTKEGLNQQKNAVSQLSYLDGQCQKTNQKIYLFIDEYDHFTNQILANQAHEGNYRQQTHGEGYLRKFFDTIKGASVTSLGRIFVTGVSPVTMDDLTSGFNIGTNYSLHPQFNEMTGFTEEEVREMLEYYSSVLPFNHTVDELIKEMKPWYDNYCFSIKRYGKTTMYNSVMVLNFLDNYIHNDYDIPDSMIESNIRIDYDKIRMLIRHDKEFAHDASIIQQLVTKGYVTGKLVEHFPAERINDPDNFVSLLFYFGMLTIDGTSDGDTKFIIPNEVVRDQMYTYLLNTYEENDLTYDTYGKGKLESRLAYHGDYKAYFDFIADSLKRYSSQRDKQKGEAFVHGFTLAMTSQNRFYRPISELDNDGGYADIFLCPLCDIYKDMVDSYIIELKYCKSSTTDEQVKQLFKDASAQICRYADSDIVRESVKTTTLHKLVVIYRGAEMVACDEANEQ</sequence>